<evidence type="ECO:0000313" key="2">
    <source>
        <dbReference type="Proteomes" id="UP001335648"/>
    </source>
</evidence>
<organism evidence="1 2">
    <name type="scientific">Champsocephalus esox</name>
    <name type="common">pike icefish</name>
    <dbReference type="NCBI Taxonomy" id="159716"/>
    <lineage>
        <taxon>Eukaryota</taxon>
        <taxon>Metazoa</taxon>
        <taxon>Chordata</taxon>
        <taxon>Craniata</taxon>
        <taxon>Vertebrata</taxon>
        <taxon>Euteleostomi</taxon>
        <taxon>Actinopterygii</taxon>
        <taxon>Neopterygii</taxon>
        <taxon>Teleostei</taxon>
        <taxon>Neoteleostei</taxon>
        <taxon>Acanthomorphata</taxon>
        <taxon>Eupercaria</taxon>
        <taxon>Perciformes</taxon>
        <taxon>Notothenioidei</taxon>
        <taxon>Channichthyidae</taxon>
        <taxon>Champsocephalus</taxon>
    </lineage>
</organism>
<comment type="caution">
    <text evidence="1">The sequence shown here is derived from an EMBL/GenBank/DDBJ whole genome shotgun (WGS) entry which is preliminary data.</text>
</comment>
<keyword evidence="2" id="KW-1185">Reference proteome</keyword>
<protein>
    <submittedName>
        <fullName evidence="1">Uncharacterized protein</fullName>
    </submittedName>
</protein>
<dbReference type="AlphaFoldDB" id="A0AAN8BJQ7"/>
<name>A0AAN8BJQ7_9TELE</name>
<gene>
    <name evidence="1" type="ORF">CesoFtcFv8_017566</name>
</gene>
<proteinExistence type="predicted"/>
<dbReference type="EMBL" id="JAULUE010002059">
    <property type="protein sequence ID" value="KAK5886541.1"/>
    <property type="molecule type" value="Genomic_DNA"/>
</dbReference>
<sequence>MKMHGPMLQGSVHNSWRMKTSQFLHDQHTHRTSHPLSMFGMLWIGVYDSVFQFLPISSNLAQPLKRSGTNIPQATINNLINSMRPPPDPPNKAKLHVSEWPFIVASLRHTCAIIMLSNQHLDMPHL</sequence>
<dbReference type="Proteomes" id="UP001335648">
    <property type="component" value="Unassembled WGS sequence"/>
</dbReference>
<reference evidence="1 2" key="1">
    <citation type="journal article" date="2023" name="Mol. Biol. Evol.">
        <title>Genomics of Secondarily Temperate Adaptation in the Only Non-Antarctic Icefish.</title>
        <authorList>
            <person name="Rivera-Colon A.G."/>
            <person name="Rayamajhi N."/>
            <person name="Minhas B.F."/>
            <person name="Madrigal G."/>
            <person name="Bilyk K.T."/>
            <person name="Yoon V."/>
            <person name="Hune M."/>
            <person name="Gregory S."/>
            <person name="Cheng C.H.C."/>
            <person name="Catchen J.M."/>
        </authorList>
    </citation>
    <scope>NUCLEOTIDE SEQUENCE [LARGE SCALE GENOMIC DNA]</scope>
    <source>
        <strain evidence="1">JC2023a</strain>
    </source>
</reference>
<accession>A0AAN8BJQ7</accession>
<evidence type="ECO:0000313" key="1">
    <source>
        <dbReference type="EMBL" id="KAK5886541.1"/>
    </source>
</evidence>